<evidence type="ECO:0008006" key="3">
    <source>
        <dbReference type="Google" id="ProtNLM"/>
    </source>
</evidence>
<dbReference type="SUPFAM" id="SSF89095">
    <property type="entry name" value="GatB/YqeY motif"/>
    <property type="match status" value="1"/>
</dbReference>
<dbReference type="RefSeq" id="WP_092463573.1">
    <property type="nucleotide sequence ID" value="NZ_BJEE01000004.1"/>
</dbReference>
<dbReference type="AlphaFoldDB" id="A0A1C4BRW7"/>
<evidence type="ECO:0000313" key="2">
    <source>
        <dbReference type="Proteomes" id="UP000199268"/>
    </source>
</evidence>
<protein>
    <recommendedName>
        <fullName evidence="3">GatB/YqeY domain-containing protein</fullName>
    </recommendedName>
</protein>
<dbReference type="InterPro" id="IPR019004">
    <property type="entry name" value="YqeY/Aim41"/>
</dbReference>
<dbReference type="PANTHER" id="PTHR28055">
    <property type="entry name" value="ALTERED INHERITANCE OF MITOCHONDRIA PROTEIN 41, MITOCHONDRIAL"/>
    <property type="match status" value="1"/>
</dbReference>
<gene>
    <name evidence="1" type="ORF">GA0061074_11426</name>
</gene>
<accession>A0A1C4BRW7</accession>
<name>A0A1C4BRW7_9LACO</name>
<sequence length="146" mass="16061">MGLLAQLTEDMKTAMKAKDKETLSVVRMVKSALSNEQINLGHDLTPEDEMTVLSREMKQRVEEMTSYQDAGRDDLAAGIQTQIDVLKKYMPEQLSEDEVEAIVKETIAQVGATSKADMGKVMGALMPKVKGKADGKMVSQKVQTLL</sequence>
<dbReference type="Gene3D" id="1.10.1510.10">
    <property type="entry name" value="Uncharacterised protein YqeY/AIM41 PF09424, N-terminal domain"/>
    <property type="match status" value="1"/>
</dbReference>
<dbReference type="InterPro" id="IPR023168">
    <property type="entry name" value="GatB_Yqey_C_2"/>
</dbReference>
<dbReference type="Pfam" id="PF09424">
    <property type="entry name" value="YqeY"/>
    <property type="match status" value="1"/>
</dbReference>
<organism evidence="1 2">
    <name type="scientific">Weissella bombi</name>
    <dbReference type="NCBI Taxonomy" id="1505725"/>
    <lineage>
        <taxon>Bacteria</taxon>
        <taxon>Bacillati</taxon>
        <taxon>Bacillota</taxon>
        <taxon>Bacilli</taxon>
        <taxon>Lactobacillales</taxon>
        <taxon>Lactobacillaceae</taxon>
        <taxon>Weissella</taxon>
    </lineage>
</organism>
<dbReference type="OrthoDB" id="9794041at2"/>
<dbReference type="Proteomes" id="UP000199268">
    <property type="component" value="Unassembled WGS sequence"/>
</dbReference>
<evidence type="ECO:0000313" key="1">
    <source>
        <dbReference type="EMBL" id="SCC09462.1"/>
    </source>
</evidence>
<proteinExistence type="predicted"/>
<dbReference type="EMBL" id="FMAO01000014">
    <property type="protein sequence ID" value="SCC09462.1"/>
    <property type="molecule type" value="Genomic_DNA"/>
</dbReference>
<keyword evidence="2" id="KW-1185">Reference proteome</keyword>
<reference evidence="2" key="1">
    <citation type="submission" date="2016-08" db="EMBL/GenBank/DDBJ databases">
        <authorList>
            <person name="Varghese N."/>
            <person name="Submissions Spin"/>
        </authorList>
    </citation>
    <scope>NUCLEOTIDE SEQUENCE [LARGE SCALE GENOMIC DNA]</scope>
    <source>
        <strain evidence="2">R-53094</strain>
    </source>
</reference>
<dbReference type="InterPro" id="IPR003789">
    <property type="entry name" value="Asn/Gln_tRNA_amidoTrase-B-like"/>
</dbReference>
<dbReference type="GO" id="GO:0016884">
    <property type="term" value="F:carbon-nitrogen ligase activity, with glutamine as amido-N-donor"/>
    <property type="evidence" value="ECO:0007669"/>
    <property type="project" value="InterPro"/>
</dbReference>
<dbReference type="InterPro" id="IPR042184">
    <property type="entry name" value="YqeY/Aim41_N"/>
</dbReference>
<dbReference type="Gene3D" id="1.10.10.410">
    <property type="match status" value="1"/>
</dbReference>
<dbReference type="PANTHER" id="PTHR28055:SF1">
    <property type="entry name" value="ALTERED INHERITANCE OF MITOCHONDRIA PROTEIN 41, MITOCHONDRIAL"/>
    <property type="match status" value="1"/>
</dbReference>
<dbReference type="STRING" id="1505725.GA0061074_11426"/>